<dbReference type="Pfam" id="PF13460">
    <property type="entry name" value="NAD_binding_10"/>
    <property type="match status" value="1"/>
</dbReference>
<dbReference type="PATRIC" id="fig|1300347.3.peg.1233"/>
<evidence type="ECO:0000313" key="2">
    <source>
        <dbReference type="EMBL" id="ANH37673.1"/>
    </source>
</evidence>
<reference evidence="2 3" key="1">
    <citation type="submission" date="2016-03" db="EMBL/GenBank/DDBJ databases">
        <title>Complete genome sequence of a soil Actinobacterium, Nocardioides dokdonensis FR1436.</title>
        <authorList>
            <person name="Kwon S.-K."/>
            <person name="Kim K."/>
            <person name="Kim J.F."/>
        </authorList>
    </citation>
    <scope>NUCLEOTIDE SEQUENCE [LARGE SCALE GENOMIC DNA]</scope>
    <source>
        <strain evidence="2 3">FR1436</strain>
    </source>
</reference>
<evidence type="ECO:0000313" key="3">
    <source>
        <dbReference type="Proteomes" id="UP000077868"/>
    </source>
</evidence>
<dbReference type="GO" id="GO:0016829">
    <property type="term" value="F:lyase activity"/>
    <property type="evidence" value="ECO:0007669"/>
    <property type="project" value="UniProtKB-KW"/>
</dbReference>
<dbReference type="InterPro" id="IPR016040">
    <property type="entry name" value="NAD(P)-bd_dom"/>
</dbReference>
<proteinExistence type="predicted"/>
<dbReference type="EC" id="4.-.-.-" evidence="2"/>
<dbReference type="Gene3D" id="3.40.50.720">
    <property type="entry name" value="NAD(P)-binding Rossmann-like Domain"/>
    <property type="match status" value="1"/>
</dbReference>
<dbReference type="EMBL" id="CP015079">
    <property type="protein sequence ID" value="ANH37673.1"/>
    <property type="molecule type" value="Genomic_DNA"/>
</dbReference>
<dbReference type="InterPro" id="IPR036291">
    <property type="entry name" value="NAD(P)-bd_dom_sf"/>
</dbReference>
<dbReference type="PANTHER" id="PTHR15020">
    <property type="entry name" value="FLAVIN REDUCTASE-RELATED"/>
    <property type="match status" value="1"/>
</dbReference>
<gene>
    <name evidence="2" type="primary">yhfK</name>
    <name evidence="2" type="ORF">I601_1231</name>
</gene>
<dbReference type="KEGG" id="ndk:I601_1231"/>
<dbReference type="CDD" id="cd05243">
    <property type="entry name" value="SDR_a5"/>
    <property type="match status" value="1"/>
</dbReference>
<dbReference type="RefSeq" id="WP_068107424.1">
    <property type="nucleotide sequence ID" value="NZ_CP015079.1"/>
</dbReference>
<protein>
    <submittedName>
        <fullName evidence="2">Putative sugar epimerase YhfK</fullName>
        <ecNumber evidence="2">4.-.-.-</ecNumber>
    </submittedName>
</protein>
<accession>A0A1A9GJ79</accession>
<feature type="domain" description="NAD(P)-binding" evidence="1">
    <location>
        <begin position="8"/>
        <end position="188"/>
    </location>
</feature>
<dbReference type="STRING" id="1300347.I601_1231"/>
<dbReference type="Proteomes" id="UP000077868">
    <property type="component" value="Chromosome"/>
</dbReference>
<sequence length="218" mass="22630">MTRIIIIGGHGKVARKATPLLVEDGHEVTSVIRDPDQSAAISKLGAEPAVADVASMQQRELEDLLRGHDLVVWSAGAGGGSAEKTYAVDRDAAIRSMDAAAAAGAERYVMVSYFGAGPDHGVPADNAFFHYAEAKAAADTHLEESALKWTILKPSALTEGPTTGRIDVRSADAGEVSRGNVAAVIRAVAGADPAAVAGLTIPFNDGDTPIEEGLRHVR</sequence>
<organism evidence="2 3">
    <name type="scientific">Nocardioides dokdonensis FR1436</name>
    <dbReference type="NCBI Taxonomy" id="1300347"/>
    <lineage>
        <taxon>Bacteria</taxon>
        <taxon>Bacillati</taxon>
        <taxon>Actinomycetota</taxon>
        <taxon>Actinomycetes</taxon>
        <taxon>Propionibacteriales</taxon>
        <taxon>Nocardioidaceae</taxon>
        <taxon>Nocardioides</taxon>
    </lineage>
</organism>
<dbReference type="PANTHER" id="PTHR15020:SF50">
    <property type="entry name" value="UPF0659 PROTEIN YMR090W"/>
    <property type="match status" value="1"/>
</dbReference>
<name>A0A1A9GJ79_9ACTN</name>
<dbReference type="AlphaFoldDB" id="A0A1A9GJ79"/>
<evidence type="ECO:0000259" key="1">
    <source>
        <dbReference type="Pfam" id="PF13460"/>
    </source>
</evidence>
<dbReference type="SUPFAM" id="SSF51735">
    <property type="entry name" value="NAD(P)-binding Rossmann-fold domains"/>
    <property type="match status" value="1"/>
</dbReference>
<keyword evidence="3" id="KW-1185">Reference proteome</keyword>
<dbReference type="OrthoDB" id="4248066at2"/>
<keyword evidence="2" id="KW-0456">Lyase</keyword>